<organism evidence="4 5">
    <name type="scientific">Cylicocyclus nassatus</name>
    <name type="common">Nematode worm</name>
    <dbReference type="NCBI Taxonomy" id="53992"/>
    <lineage>
        <taxon>Eukaryota</taxon>
        <taxon>Metazoa</taxon>
        <taxon>Ecdysozoa</taxon>
        <taxon>Nematoda</taxon>
        <taxon>Chromadorea</taxon>
        <taxon>Rhabditida</taxon>
        <taxon>Rhabditina</taxon>
        <taxon>Rhabditomorpha</taxon>
        <taxon>Strongyloidea</taxon>
        <taxon>Strongylidae</taxon>
        <taxon>Cylicocyclus</taxon>
    </lineage>
</organism>
<dbReference type="PROSITE" id="PS50103">
    <property type="entry name" value="ZF_C3H1"/>
    <property type="match status" value="1"/>
</dbReference>
<dbReference type="EMBL" id="CATQJL010000112">
    <property type="protein sequence ID" value="CAJ0592465.1"/>
    <property type="molecule type" value="Genomic_DNA"/>
</dbReference>
<keyword evidence="5" id="KW-1185">Reference proteome</keyword>
<reference evidence="4" key="1">
    <citation type="submission" date="2023-07" db="EMBL/GenBank/DDBJ databases">
        <authorList>
            <consortium name="CYATHOMIX"/>
        </authorList>
    </citation>
    <scope>NUCLEOTIDE SEQUENCE</scope>
    <source>
        <strain evidence="4">N/A</strain>
    </source>
</reference>
<feature type="region of interest" description="Disordered" evidence="2">
    <location>
        <begin position="77"/>
        <end position="96"/>
    </location>
</feature>
<feature type="zinc finger region" description="C3H1-type" evidence="1">
    <location>
        <begin position="294"/>
        <end position="321"/>
    </location>
</feature>
<gene>
    <name evidence="4" type="ORF">CYNAS_LOCUS4448</name>
</gene>
<keyword evidence="1" id="KW-0479">Metal-binding</keyword>
<dbReference type="AlphaFoldDB" id="A0AA36GI60"/>
<feature type="region of interest" description="Disordered" evidence="2">
    <location>
        <begin position="1"/>
        <end position="52"/>
    </location>
</feature>
<proteinExistence type="predicted"/>
<keyword evidence="1" id="KW-0862">Zinc</keyword>
<comment type="caution">
    <text evidence="4">The sequence shown here is derived from an EMBL/GenBank/DDBJ whole genome shotgun (WGS) entry which is preliminary data.</text>
</comment>
<evidence type="ECO:0000256" key="2">
    <source>
        <dbReference type="SAM" id="MobiDB-lite"/>
    </source>
</evidence>
<accession>A0AA36GI60</accession>
<name>A0AA36GI60_CYLNA</name>
<keyword evidence="1" id="KW-0863">Zinc-finger</keyword>
<sequence length="336" mass="37253">MASQTSFASTSNNHRYHSHNRQPPTRQCFPRHSSRRISSSSYAGSTTPSTVSEPAVQNANVAAPNLAKNPAALSRVHAGASATGTQDSAPKLQPLNGTMNNTCDVWRRTEVNRYGHNGWHNQGNIQFRALEEHRVLNGDVPKSPGSAQMHVPDASMNQFTPEQQQWMYLSQQTQNFLPFTQNVLAAQFKEHYRFPETSGIASVPGNTCEEIEREQAVQAVPPERCALCHLNKINQDAPSLPNPVSYPSVPAAPVFNNNWPSLPLEGPLDQQAISVLHKMAESLYYELHGLYLIPIKKEECPLNATGQCPFGFSCFFEHPERGTSESDKDKSCEDEE</sequence>
<evidence type="ECO:0000259" key="3">
    <source>
        <dbReference type="PROSITE" id="PS50103"/>
    </source>
</evidence>
<evidence type="ECO:0000313" key="5">
    <source>
        <dbReference type="Proteomes" id="UP001176961"/>
    </source>
</evidence>
<dbReference type="GO" id="GO:0008270">
    <property type="term" value="F:zinc ion binding"/>
    <property type="evidence" value="ECO:0007669"/>
    <property type="project" value="UniProtKB-KW"/>
</dbReference>
<evidence type="ECO:0000256" key="1">
    <source>
        <dbReference type="PROSITE-ProRule" id="PRU00723"/>
    </source>
</evidence>
<dbReference type="InterPro" id="IPR000571">
    <property type="entry name" value="Znf_CCCH"/>
</dbReference>
<evidence type="ECO:0000313" key="4">
    <source>
        <dbReference type="EMBL" id="CAJ0592465.1"/>
    </source>
</evidence>
<feature type="compositionally biased region" description="Low complexity" evidence="2">
    <location>
        <begin position="36"/>
        <end position="52"/>
    </location>
</feature>
<dbReference type="Proteomes" id="UP001176961">
    <property type="component" value="Unassembled WGS sequence"/>
</dbReference>
<feature type="compositionally biased region" description="Polar residues" evidence="2">
    <location>
        <begin position="1"/>
        <end position="13"/>
    </location>
</feature>
<feature type="domain" description="C3H1-type" evidence="3">
    <location>
        <begin position="294"/>
        <end position="321"/>
    </location>
</feature>
<protein>
    <recommendedName>
        <fullName evidence="3">C3H1-type domain-containing protein</fullName>
    </recommendedName>
</protein>